<dbReference type="AlphaFoldDB" id="A0AAE0BFI4"/>
<sequence length="800" mass="89731">MLGSAESPTPSTPARLASAIAEKRHAADSVIPSSGNTPGGAVPPRTPGDAPIVGPIKVVMEPGGVSNTMSYHALNRYASRSSITGQLEDDRRGGLGQKRSMIFTHSPDAKVCHGLFKHYSLPNGQQAHYFDQGGEVTGQKQIPRVRPAGRPFSLAGMHRLYLPPVHHLFMGFSSPKAAEPPRPDKPVPDLCPQPERHTLPVQRPYRVDSGWGELRQPPLKVLVHNYQLRWDLQESDAIAEDILTDVKPETAKKTKKSKKISKKELETPLEYVAASEFMLLLPNYVKEATPGRGYLQEMVEMMSATQDRPDEGVHGPWRVEESVFWRRRLDSETQSLWSTAKSDEFMFSCDWMHLCQRTPFKRLLKTKGEVQADYWGSISKLGATELELPPVARPLSTFERELVQAMLGALREYYEKCIIPLFDFFSAISKHCDTLMDAVGFEAFINVCSISDEESPNSKLKDCMRIFDYVCKAAESGRELRREAMLQPPPTLGAAASDAPAAGSVVPGSSESAQEVPRGLQRCDFLEALVRVSVAKFVVDRGFEPAEALHKLFKEKIFSEPLPVQALQTRNHLRGEPAEPNRCPVEGLPPSELYTKAIDIVLKENYDALSALFNRYKTSTRNVKFVLVELGELGRYGVYMQMPQWIELLERTCVPIGHLQMKLCFITARLGVMDEIEQIQRDRSLSFGDFLEALVRLVRVISLPTREQLASVQMQTMSQWYYDTKVLGNPDPFAGQLNEEQPLAGKLKMLIEHMWRAVEDDLLRLDAPSSALIAEKLNRAALGILKMKKYKLRSEKFNES</sequence>
<evidence type="ECO:0000256" key="1">
    <source>
        <dbReference type="SAM" id="MobiDB-lite"/>
    </source>
</evidence>
<evidence type="ECO:0000313" key="2">
    <source>
        <dbReference type="EMBL" id="KAK3235035.1"/>
    </source>
</evidence>
<feature type="compositionally biased region" description="Low complexity" evidence="1">
    <location>
        <begin position="493"/>
        <end position="507"/>
    </location>
</feature>
<feature type="region of interest" description="Disordered" evidence="1">
    <location>
        <begin position="176"/>
        <end position="199"/>
    </location>
</feature>
<reference evidence="2 3" key="1">
    <citation type="journal article" date="2015" name="Genome Biol. Evol.">
        <title>Comparative Genomics of a Bacterivorous Green Alga Reveals Evolutionary Causalities and Consequences of Phago-Mixotrophic Mode of Nutrition.</title>
        <authorList>
            <person name="Burns J.A."/>
            <person name="Paasch A."/>
            <person name="Narechania A."/>
            <person name="Kim E."/>
        </authorList>
    </citation>
    <scope>NUCLEOTIDE SEQUENCE [LARGE SCALE GENOMIC DNA]</scope>
    <source>
        <strain evidence="2 3">PLY_AMNH</strain>
    </source>
</reference>
<dbReference type="Proteomes" id="UP001190700">
    <property type="component" value="Unassembled WGS sequence"/>
</dbReference>
<organism evidence="2 3">
    <name type="scientific">Cymbomonas tetramitiformis</name>
    <dbReference type="NCBI Taxonomy" id="36881"/>
    <lineage>
        <taxon>Eukaryota</taxon>
        <taxon>Viridiplantae</taxon>
        <taxon>Chlorophyta</taxon>
        <taxon>Pyramimonadophyceae</taxon>
        <taxon>Pyramimonadales</taxon>
        <taxon>Pyramimonadaceae</taxon>
        <taxon>Cymbomonas</taxon>
    </lineage>
</organism>
<dbReference type="EMBL" id="LGRX02035385">
    <property type="protein sequence ID" value="KAK3235035.1"/>
    <property type="molecule type" value="Genomic_DNA"/>
</dbReference>
<protein>
    <submittedName>
        <fullName evidence="2">Uncharacterized protein</fullName>
    </submittedName>
</protein>
<name>A0AAE0BFI4_9CHLO</name>
<feature type="region of interest" description="Disordered" evidence="1">
    <location>
        <begin position="489"/>
        <end position="513"/>
    </location>
</feature>
<feature type="region of interest" description="Disordered" evidence="1">
    <location>
        <begin position="1"/>
        <end position="51"/>
    </location>
</feature>
<evidence type="ECO:0000313" key="3">
    <source>
        <dbReference type="Proteomes" id="UP001190700"/>
    </source>
</evidence>
<comment type="caution">
    <text evidence="2">The sequence shown here is derived from an EMBL/GenBank/DDBJ whole genome shotgun (WGS) entry which is preliminary data.</text>
</comment>
<gene>
    <name evidence="2" type="ORF">CYMTET_54740</name>
</gene>
<keyword evidence="3" id="KW-1185">Reference proteome</keyword>
<accession>A0AAE0BFI4</accession>
<proteinExistence type="predicted"/>